<protein>
    <submittedName>
        <fullName evidence="1">Uncharacterized protein</fullName>
    </submittedName>
</protein>
<dbReference type="Pfam" id="PF17326">
    <property type="entry name" value="DUF5365"/>
    <property type="match status" value="1"/>
</dbReference>
<comment type="caution">
    <text evidence="1">The sequence shown here is derived from an EMBL/GenBank/DDBJ whole genome shotgun (WGS) entry which is preliminary data.</text>
</comment>
<dbReference type="InterPro" id="IPR020355">
    <property type="entry name" value="Uncharacterised_YhcU"/>
</dbReference>
<dbReference type="AlphaFoldDB" id="A0A0K9H060"/>
<evidence type="ECO:0000313" key="1">
    <source>
        <dbReference type="EMBL" id="KMY52230.1"/>
    </source>
</evidence>
<gene>
    <name evidence="1" type="ORF">AC625_04885</name>
</gene>
<name>A0A0K9H060_9BACI</name>
<accession>A0A0K9H060</accession>
<evidence type="ECO:0000313" key="2">
    <source>
        <dbReference type="Proteomes" id="UP000037146"/>
    </source>
</evidence>
<dbReference type="Proteomes" id="UP000037146">
    <property type="component" value="Unassembled WGS sequence"/>
</dbReference>
<keyword evidence="2" id="KW-1185">Reference proteome</keyword>
<proteinExistence type="predicted"/>
<dbReference type="PATRIC" id="fig|1679170.3.peg.1037"/>
<organism evidence="1 2">
    <name type="scientific">Peribacillus loiseleuriae</name>
    <dbReference type="NCBI Taxonomy" id="1679170"/>
    <lineage>
        <taxon>Bacteria</taxon>
        <taxon>Bacillati</taxon>
        <taxon>Bacillota</taxon>
        <taxon>Bacilli</taxon>
        <taxon>Bacillales</taxon>
        <taxon>Bacillaceae</taxon>
        <taxon>Peribacillus</taxon>
    </lineage>
</organism>
<sequence>MYKGGLLVKVVYSSTYEQEQRIENLVSYFFNFIFPTYFPEDEISHFKKIGVLKSEAYAGTLRRAYQIMTSLQVIITILEKNENSEQYSIDMKRELLLSKNIQLLNESGMFFPFLSNHFLQSTNENSSMVYEEPAHQFLN</sequence>
<dbReference type="EMBL" id="LFZW01000001">
    <property type="protein sequence ID" value="KMY52230.1"/>
    <property type="molecule type" value="Genomic_DNA"/>
</dbReference>
<reference evidence="2" key="1">
    <citation type="submission" date="2015-07" db="EMBL/GenBank/DDBJ databases">
        <title>Genome sequencing project for genomic taxonomy and phylogenomics of Bacillus-like bacteria.</title>
        <authorList>
            <person name="Liu B."/>
            <person name="Wang J."/>
            <person name="Zhu Y."/>
            <person name="Liu G."/>
            <person name="Chen Q."/>
            <person name="Chen Z."/>
            <person name="Lan J."/>
            <person name="Che J."/>
            <person name="Ge C."/>
            <person name="Shi H."/>
            <person name="Pan Z."/>
            <person name="Liu X."/>
        </authorList>
    </citation>
    <scope>NUCLEOTIDE SEQUENCE [LARGE SCALE GENOMIC DNA]</scope>
    <source>
        <strain evidence="2">FJAT-27997</strain>
    </source>
</reference>